<comment type="caution">
    <text evidence="3">The sequence shown here is derived from an EMBL/GenBank/DDBJ whole genome shotgun (WGS) entry which is preliminary data.</text>
</comment>
<dbReference type="GO" id="GO:0006313">
    <property type="term" value="P:DNA transposition"/>
    <property type="evidence" value="ECO:0007669"/>
    <property type="project" value="InterPro"/>
</dbReference>
<dbReference type="Pfam" id="PF01526">
    <property type="entry name" value="DDE_Tnp_Tn3"/>
    <property type="match status" value="1"/>
</dbReference>
<dbReference type="AlphaFoldDB" id="A0A2T0LVU0"/>
<proteinExistence type="predicted"/>
<dbReference type="InterPro" id="IPR002513">
    <property type="entry name" value="Tn3_Tnp_DDE_dom"/>
</dbReference>
<dbReference type="Proteomes" id="UP000238312">
    <property type="component" value="Unassembled WGS sequence"/>
</dbReference>
<sequence length="110" mass="12332">MVENYNGVNDYIRFGKRGELASNRREEQELGMLCLMILQSSLAYIDTLMIQDTLAEPEWAEVLTDVDRRGLTPLITTNMTPYGTVQLRPDRRLDLTAPATPTADDEGPSA</sequence>
<dbReference type="GO" id="GO:0004803">
    <property type="term" value="F:transposase activity"/>
    <property type="evidence" value="ECO:0007669"/>
    <property type="project" value="InterPro"/>
</dbReference>
<protein>
    <submittedName>
        <fullName evidence="3">Tn3 transposase DDE domain-containing protein</fullName>
    </submittedName>
</protein>
<dbReference type="EMBL" id="PVNG01000041">
    <property type="protein sequence ID" value="PRX48055.1"/>
    <property type="molecule type" value="Genomic_DNA"/>
</dbReference>
<name>A0A2T0LVU0_9ACTN</name>
<feature type="domain" description="Tn3 transposase DDE" evidence="2">
    <location>
        <begin position="2"/>
        <end position="84"/>
    </location>
</feature>
<reference evidence="3 4" key="1">
    <citation type="submission" date="2018-03" db="EMBL/GenBank/DDBJ databases">
        <title>Genomic Encyclopedia of Type Strains, Phase III (KMG-III): the genomes of soil and plant-associated and newly described type strains.</title>
        <authorList>
            <person name="Whitman W."/>
        </authorList>
    </citation>
    <scope>NUCLEOTIDE SEQUENCE [LARGE SCALE GENOMIC DNA]</scope>
    <source>
        <strain evidence="3 4">CGMCC 4.7104</strain>
    </source>
</reference>
<evidence type="ECO:0000313" key="4">
    <source>
        <dbReference type="Proteomes" id="UP000238312"/>
    </source>
</evidence>
<evidence type="ECO:0000259" key="2">
    <source>
        <dbReference type="Pfam" id="PF01526"/>
    </source>
</evidence>
<accession>A0A2T0LVU0</accession>
<evidence type="ECO:0000313" key="3">
    <source>
        <dbReference type="EMBL" id="PRX48055.1"/>
    </source>
</evidence>
<organism evidence="3 4">
    <name type="scientific">Nonomuraea fuscirosea</name>
    <dbReference type="NCBI Taxonomy" id="1291556"/>
    <lineage>
        <taxon>Bacteria</taxon>
        <taxon>Bacillati</taxon>
        <taxon>Actinomycetota</taxon>
        <taxon>Actinomycetes</taxon>
        <taxon>Streptosporangiales</taxon>
        <taxon>Streptosporangiaceae</taxon>
        <taxon>Nonomuraea</taxon>
    </lineage>
</organism>
<keyword evidence="4" id="KW-1185">Reference proteome</keyword>
<evidence type="ECO:0000256" key="1">
    <source>
        <dbReference type="SAM" id="MobiDB-lite"/>
    </source>
</evidence>
<feature type="region of interest" description="Disordered" evidence="1">
    <location>
        <begin position="90"/>
        <end position="110"/>
    </location>
</feature>
<gene>
    <name evidence="3" type="ORF">B0I32_14111</name>
</gene>